<comment type="subcellular location">
    <subcellularLocation>
        <location evidence="1">Periplasm</location>
    </subcellularLocation>
</comment>
<dbReference type="Pfam" id="PF03150">
    <property type="entry name" value="CCP_MauG"/>
    <property type="match status" value="1"/>
</dbReference>
<sequence>MAWKVGTAMAVLLGFVGVGGGVGDGADPRRDGWRATYRPPATIPFPAENPYTPAKAELGRRLFFDPILSGDGTRSCATCHVPNLAWGDGRARAATRQQGDMDLRTPTLLNIAWQDGPLGWDGKFHSLEAVAAMPLTAPGNMNLPMPDALGRLSADPSYAAAFATAFSDPDVTRERLEAALATFQRLIVADAAPFDRWIAGSEDAISEAAKSGFDLFNGRAGCAGCHSGWSFTDNSFHDIGVGVGTDTGRGRLKPTSVALTYAFKTPTLREVGRRGPYMHDGSVATLDAVIDLYDRGGIERPSRSRSIKPLHLSAAERANLLAFLATLSTSTGQDLTTVSFAELPPAP</sequence>
<comment type="caution">
    <text evidence="10">The sequence shown here is derived from an EMBL/GenBank/DDBJ whole genome shotgun (WGS) entry which is preliminary data.</text>
</comment>
<reference evidence="11" key="1">
    <citation type="journal article" date="2019" name="Int. J. Syst. Evol. Microbiol.">
        <title>The Global Catalogue of Microorganisms (GCM) 10K type strain sequencing project: providing services to taxonomists for standard genome sequencing and annotation.</title>
        <authorList>
            <consortium name="The Broad Institute Genomics Platform"/>
            <consortium name="The Broad Institute Genome Sequencing Center for Infectious Disease"/>
            <person name="Wu L."/>
            <person name="Ma J."/>
        </authorList>
    </citation>
    <scope>NUCLEOTIDE SEQUENCE [LARGE SCALE GENOMIC DNA]</scope>
    <source>
        <strain evidence="11">CECT 7806</strain>
    </source>
</reference>
<keyword evidence="5" id="KW-0574">Periplasm</keyword>
<dbReference type="PIRSF" id="PIRSF000294">
    <property type="entry name" value="Cytochrome-c_peroxidase"/>
    <property type="match status" value="1"/>
</dbReference>
<keyword evidence="11" id="KW-1185">Reference proteome</keyword>
<dbReference type="InterPro" id="IPR036909">
    <property type="entry name" value="Cyt_c-like_dom_sf"/>
</dbReference>
<dbReference type="SUPFAM" id="SSF46626">
    <property type="entry name" value="Cytochrome c"/>
    <property type="match status" value="2"/>
</dbReference>
<evidence type="ECO:0000256" key="8">
    <source>
        <dbReference type="PROSITE-ProRule" id="PRU00433"/>
    </source>
</evidence>
<proteinExistence type="predicted"/>
<evidence type="ECO:0000256" key="6">
    <source>
        <dbReference type="ARBA" id="ARBA00023002"/>
    </source>
</evidence>
<keyword evidence="7 8" id="KW-0408">Iron</keyword>
<dbReference type="InterPro" id="IPR051395">
    <property type="entry name" value="Cytochrome_c_Peroxidase/MauG"/>
</dbReference>
<protein>
    <submittedName>
        <fullName evidence="10">Cytochrome c peroxidase</fullName>
    </submittedName>
</protein>
<dbReference type="GO" id="GO:0004601">
    <property type="term" value="F:peroxidase activity"/>
    <property type="evidence" value="ECO:0007669"/>
    <property type="project" value="UniProtKB-KW"/>
</dbReference>
<evidence type="ECO:0000256" key="4">
    <source>
        <dbReference type="ARBA" id="ARBA00022729"/>
    </source>
</evidence>
<keyword evidence="3 8" id="KW-0479">Metal-binding</keyword>
<dbReference type="InterPro" id="IPR009056">
    <property type="entry name" value="Cyt_c-like_dom"/>
</dbReference>
<dbReference type="PANTHER" id="PTHR30600">
    <property type="entry name" value="CYTOCHROME C PEROXIDASE-RELATED"/>
    <property type="match status" value="1"/>
</dbReference>
<evidence type="ECO:0000313" key="10">
    <source>
        <dbReference type="EMBL" id="MDN3574761.1"/>
    </source>
</evidence>
<gene>
    <name evidence="10" type="ORF">QWZ18_29730</name>
</gene>
<accession>A0ABT8AY00</accession>
<keyword evidence="4" id="KW-0732">Signal</keyword>
<evidence type="ECO:0000259" key="9">
    <source>
        <dbReference type="PROSITE" id="PS51007"/>
    </source>
</evidence>
<evidence type="ECO:0000256" key="2">
    <source>
        <dbReference type="ARBA" id="ARBA00022617"/>
    </source>
</evidence>
<evidence type="ECO:0000256" key="1">
    <source>
        <dbReference type="ARBA" id="ARBA00004418"/>
    </source>
</evidence>
<organism evidence="10 11">
    <name type="scientific">Methylobacterium longum</name>
    <dbReference type="NCBI Taxonomy" id="767694"/>
    <lineage>
        <taxon>Bacteria</taxon>
        <taxon>Pseudomonadati</taxon>
        <taxon>Pseudomonadota</taxon>
        <taxon>Alphaproteobacteria</taxon>
        <taxon>Hyphomicrobiales</taxon>
        <taxon>Methylobacteriaceae</taxon>
        <taxon>Methylobacterium</taxon>
    </lineage>
</organism>
<evidence type="ECO:0000313" key="11">
    <source>
        <dbReference type="Proteomes" id="UP001244297"/>
    </source>
</evidence>
<keyword evidence="2 8" id="KW-0349">Heme</keyword>
<feature type="domain" description="Cytochrome c" evidence="9">
    <location>
        <begin position="207"/>
        <end position="328"/>
    </location>
</feature>
<feature type="domain" description="Cytochrome c" evidence="9">
    <location>
        <begin position="54"/>
        <end position="202"/>
    </location>
</feature>
<dbReference type="PANTHER" id="PTHR30600:SF13">
    <property type="entry name" value="METHYLAMINE UTILIZATION PROTEIN"/>
    <property type="match status" value="1"/>
</dbReference>
<dbReference type="Gene3D" id="1.10.760.10">
    <property type="entry name" value="Cytochrome c-like domain"/>
    <property type="match status" value="2"/>
</dbReference>
<dbReference type="EMBL" id="JAUFPT010000115">
    <property type="protein sequence ID" value="MDN3574761.1"/>
    <property type="molecule type" value="Genomic_DNA"/>
</dbReference>
<keyword evidence="10" id="KW-0575">Peroxidase</keyword>
<dbReference type="InterPro" id="IPR026259">
    <property type="entry name" value="MauG/Cytc_peroxidase"/>
</dbReference>
<dbReference type="InterPro" id="IPR004852">
    <property type="entry name" value="Di-haem_cyt_c_peroxidsae"/>
</dbReference>
<dbReference type="RefSeq" id="WP_238287159.1">
    <property type="nucleotide sequence ID" value="NZ_BPQS01000009.1"/>
</dbReference>
<dbReference type="PROSITE" id="PS51007">
    <property type="entry name" value="CYTC"/>
    <property type="match status" value="2"/>
</dbReference>
<evidence type="ECO:0000256" key="3">
    <source>
        <dbReference type="ARBA" id="ARBA00022723"/>
    </source>
</evidence>
<evidence type="ECO:0000256" key="7">
    <source>
        <dbReference type="ARBA" id="ARBA00023004"/>
    </source>
</evidence>
<evidence type="ECO:0000256" key="5">
    <source>
        <dbReference type="ARBA" id="ARBA00022764"/>
    </source>
</evidence>
<dbReference type="Proteomes" id="UP001244297">
    <property type="component" value="Unassembled WGS sequence"/>
</dbReference>
<name>A0ABT8AY00_9HYPH</name>
<keyword evidence="6" id="KW-0560">Oxidoreductase</keyword>